<evidence type="ECO:0000313" key="2">
    <source>
        <dbReference type="EMBL" id="KAK7910241.1"/>
    </source>
</evidence>
<accession>A0AAW0P5P6</accession>
<evidence type="ECO:0008006" key="4">
    <source>
        <dbReference type="Google" id="ProtNLM"/>
    </source>
</evidence>
<keyword evidence="1" id="KW-0472">Membrane</keyword>
<dbReference type="EMBL" id="JBBPFD010000010">
    <property type="protein sequence ID" value="KAK7910241.1"/>
    <property type="molecule type" value="Genomic_DNA"/>
</dbReference>
<keyword evidence="3" id="KW-1185">Reference proteome</keyword>
<gene>
    <name evidence="2" type="ORF">WMY93_014925</name>
</gene>
<dbReference type="Proteomes" id="UP001460270">
    <property type="component" value="Unassembled WGS sequence"/>
</dbReference>
<organism evidence="2 3">
    <name type="scientific">Mugilogobius chulae</name>
    <name type="common">yellowstripe goby</name>
    <dbReference type="NCBI Taxonomy" id="88201"/>
    <lineage>
        <taxon>Eukaryota</taxon>
        <taxon>Metazoa</taxon>
        <taxon>Chordata</taxon>
        <taxon>Craniata</taxon>
        <taxon>Vertebrata</taxon>
        <taxon>Euteleostomi</taxon>
        <taxon>Actinopterygii</taxon>
        <taxon>Neopterygii</taxon>
        <taxon>Teleostei</taxon>
        <taxon>Neoteleostei</taxon>
        <taxon>Acanthomorphata</taxon>
        <taxon>Gobiaria</taxon>
        <taxon>Gobiiformes</taxon>
        <taxon>Gobioidei</taxon>
        <taxon>Gobiidae</taxon>
        <taxon>Gobionellinae</taxon>
        <taxon>Mugilogobius</taxon>
    </lineage>
</organism>
<reference evidence="3" key="1">
    <citation type="submission" date="2024-04" db="EMBL/GenBank/DDBJ databases">
        <title>Salinicola lusitanus LLJ914,a marine bacterium isolated from the Okinawa Trough.</title>
        <authorList>
            <person name="Li J."/>
        </authorList>
    </citation>
    <scope>NUCLEOTIDE SEQUENCE [LARGE SCALE GENOMIC DNA]</scope>
</reference>
<name>A0AAW0P5P6_9GOBI</name>
<comment type="caution">
    <text evidence="2">The sequence shown here is derived from an EMBL/GenBank/DDBJ whole genome shotgun (WGS) entry which is preliminary data.</text>
</comment>
<dbReference type="AlphaFoldDB" id="A0AAW0P5P6"/>
<protein>
    <recommendedName>
        <fullName evidence="4">TGF-beta propeptide domain-containing protein</fullName>
    </recommendedName>
</protein>
<sequence length="302" mass="34547">MEMEVTHYHFELQVVAAAPGHPPINLPPVNRVITVRDEPDVINLTESRLKLLWLQNHFSLDQLATLLNSLYTVKMSRRSFLNLFFNLLLLCLFPAHYHRQAEGHKIENKVILEMLHIDKITASVQSKPHPYMRRLFRRLGSLQGHDLDRTEGTVVQSVRMMNKVPDDTPHGWIWFNVTAAPPSVFASELVLFRKTLHPHPLNVTVTLHHLSLSRTVPHLSRPALEERPLSLDRRHSSGFDVFDVSDAVRSGGEMVGFKLSYRDESGGSLVLHDALTQRLYCLDRGALREPILVLYQSNLELN</sequence>
<proteinExistence type="predicted"/>
<evidence type="ECO:0000313" key="3">
    <source>
        <dbReference type="Proteomes" id="UP001460270"/>
    </source>
</evidence>
<keyword evidence="1" id="KW-1133">Transmembrane helix</keyword>
<keyword evidence="1" id="KW-0812">Transmembrane</keyword>
<feature type="transmembrane region" description="Helical" evidence="1">
    <location>
        <begin position="80"/>
        <end position="97"/>
    </location>
</feature>
<evidence type="ECO:0000256" key="1">
    <source>
        <dbReference type="SAM" id="Phobius"/>
    </source>
</evidence>